<organism evidence="1 2">
    <name type="scientific">Pseudoalteromonas prydzensis</name>
    <dbReference type="NCBI Taxonomy" id="182141"/>
    <lineage>
        <taxon>Bacteria</taxon>
        <taxon>Pseudomonadati</taxon>
        <taxon>Pseudomonadota</taxon>
        <taxon>Gammaproteobacteria</taxon>
        <taxon>Alteromonadales</taxon>
        <taxon>Pseudoalteromonadaceae</taxon>
        <taxon>Pseudoalteromonas</taxon>
    </lineage>
</organism>
<dbReference type="EMBL" id="RRZA01000058">
    <property type="protein sequence ID" value="MBE0458952.1"/>
    <property type="molecule type" value="Genomic_DNA"/>
</dbReference>
<protein>
    <submittedName>
        <fullName evidence="1">Uncharacterized protein</fullName>
    </submittedName>
</protein>
<name>A0ABR9FQ65_9GAMM</name>
<accession>A0ABR9FQ65</accession>
<dbReference type="Proteomes" id="UP000707245">
    <property type="component" value="Unassembled WGS sequence"/>
</dbReference>
<keyword evidence="2" id="KW-1185">Reference proteome</keyword>
<reference evidence="1 2" key="1">
    <citation type="submission" date="2020-07" db="EMBL/GenBank/DDBJ databases">
        <title>Halophilic bacteria isolated from french cheeses.</title>
        <authorList>
            <person name="Kothe C.I."/>
            <person name="Farah-Kraiem B."/>
            <person name="Renault P."/>
            <person name="Dridi B."/>
        </authorList>
    </citation>
    <scope>NUCLEOTIDE SEQUENCE [LARGE SCALE GENOMIC DNA]</scope>
    <source>
        <strain evidence="1 2">FME14</strain>
    </source>
</reference>
<evidence type="ECO:0000313" key="2">
    <source>
        <dbReference type="Proteomes" id="UP000707245"/>
    </source>
</evidence>
<gene>
    <name evidence="1" type="ORF">EI167_16180</name>
</gene>
<evidence type="ECO:0000313" key="1">
    <source>
        <dbReference type="EMBL" id="MBE0458952.1"/>
    </source>
</evidence>
<dbReference type="RefSeq" id="WP_192542494.1">
    <property type="nucleotide sequence ID" value="NZ_JBQDLW010000079.1"/>
</dbReference>
<sequence>MMGQDTPKFPIYPSQLKQFKEKSEKIVWALNRANLVKSNLSSFKRNDALARTLGYKSHSDLVFSSKARQQADKIKPLIIFSDEKISKRIATTFWQEFDGKESSYKLFQSVVNQLGNQEVDWEQGVASFSDDKHKIYIMISLNTDGIQLINIGSKYLLNLDWQSSILIGDVYGFSGRDNLIDLLEDYVDKPLLIEGIEEGNEYLPTKALLKNLNDFPGPLLRSLYYKAEDQNREYINSLPQNKHLKSLFD</sequence>
<comment type="caution">
    <text evidence="1">The sequence shown here is derived from an EMBL/GenBank/DDBJ whole genome shotgun (WGS) entry which is preliminary data.</text>
</comment>
<proteinExistence type="predicted"/>